<accession>A0A833H283</accession>
<proteinExistence type="predicted"/>
<dbReference type="RefSeq" id="WP_002772295.1">
    <property type="nucleotide sequence ID" value="NZ_JQDG01000056.1"/>
</dbReference>
<organism evidence="4 5">
    <name type="scientific">Leptonema illini</name>
    <dbReference type="NCBI Taxonomy" id="183"/>
    <lineage>
        <taxon>Bacteria</taxon>
        <taxon>Pseudomonadati</taxon>
        <taxon>Spirochaetota</taxon>
        <taxon>Spirochaetia</taxon>
        <taxon>Leptospirales</taxon>
        <taxon>Leptospiraceae</taxon>
        <taxon>Leptonema</taxon>
    </lineage>
</organism>
<dbReference type="OrthoDB" id="9800507at2"/>
<evidence type="ECO:0000256" key="3">
    <source>
        <dbReference type="ARBA" id="ARBA00022884"/>
    </source>
</evidence>
<dbReference type="InterPro" id="IPR001328">
    <property type="entry name" value="Pept_tRNA_hydro"/>
</dbReference>
<keyword evidence="1" id="KW-0820">tRNA-binding</keyword>
<name>A0A833H283_9LEPT</name>
<evidence type="ECO:0000313" key="4">
    <source>
        <dbReference type="EMBL" id="KAB2933188.1"/>
    </source>
</evidence>
<dbReference type="EMBL" id="WBUI01000006">
    <property type="protein sequence ID" value="KAB2933188.1"/>
    <property type="molecule type" value="Genomic_DNA"/>
</dbReference>
<dbReference type="CDD" id="cd00462">
    <property type="entry name" value="PTH"/>
    <property type="match status" value="1"/>
</dbReference>
<evidence type="ECO:0000313" key="5">
    <source>
        <dbReference type="Proteomes" id="UP000460298"/>
    </source>
</evidence>
<dbReference type="Proteomes" id="UP000460298">
    <property type="component" value="Unassembled WGS sequence"/>
</dbReference>
<evidence type="ECO:0000256" key="1">
    <source>
        <dbReference type="ARBA" id="ARBA00022555"/>
    </source>
</evidence>
<dbReference type="Pfam" id="PF01195">
    <property type="entry name" value="Pept_tRNA_hydro"/>
    <property type="match status" value="1"/>
</dbReference>
<sequence length="188" mass="21133">MKLVIGLGNPGEKYANRRSNIGFKILDIIANNNNIDIRTKKKKSLIGRGHIEEEEIVLLKPQTYSDLAGEAALYIASFLRIRPRDIIVIMDDITLTLGKIVVNQGGTEHTHPGIKNLADALKSPDFIRVRVGVAGDRVSKVPKEEYLNQEFEPSESFRLINIINDAESAIREIAHSRDIRDVMEKFSE</sequence>
<dbReference type="SUPFAM" id="SSF53178">
    <property type="entry name" value="Peptidyl-tRNA hydrolase-like"/>
    <property type="match status" value="1"/>
</dbReference>
<comment type="caution">
    <text evidence="4">The sequence shown here is derived from an EMBL/GenBank/DDBJ whole genome shotgun (WGS) entry which is preliminary data.</text>
</comment>
<dbReference type="AlphaFoldDB" id="A0A833H283"/>
<dbReference type="PANTHER" id="PTHR17224:SF1">
    <property type="entry name" value="PEPTIDYL-TRNA HYDROLASE"/>
    <property type="match status" value="1"/>
</dbReference>
<keyword evidence="2 4" id="KW-0378">Hydrolase</keyword>
<dbReference type="GO" id="GO:0004045">
    <property type="term" value="F:peptidyl-tRNA hydrolase activity"/>
    <property type="evidence" value="ECO:0007669"/>
    <property type="project" value="UniProtKB-EC"/>
</dbReference>
<dbReference type="EC" id="3.1.1.29" evidence="4"/>
<evidence type="ECO:0000256" key="2">
    <source>
        <dbReference type="ARBA" id="ARBA00022801"/>
    </source>
</evidence>
<dbReference type="Gene3D" id="3.40.50.1470">
    <property type="entry name" value="Peptidyl-tRNA hydrolase"/>
    <property type="match status" value="1"/>
</dbReference>
<keyword evidence="3" id="KW-0694">RNA-binding</keyword>
<protein>
    <submittedName>
        <fullName evidence="4">Aminoacyl-tRNA hydrolase</fullName>
        <ecNumber evidence="4">3.1.1.29</ecNumber>
    </submittedName>
</protein>
<reference evidence="4 5" key="1">
    <citation type="submission" date="2019-10" db="EMBL/GenBank/DDBJ databases">
        <title>Extracellular Electron Transfer in a Candidatus Methanoperedens spp. Enrichment Culture.</title>
        <authorList>
            <person name="Berger S."/>
            <person name="Rangel Shaw D."/>
            <person name="Berben T."/>
            <person name="In 'T Zandt M."/>
            <person name="Frank J."/>
            <person name="Reimann J."/>
            <person name="Jetten M.S.M."/>
            <person name="Welte C.U."/>
        </authorList>
    </citation>
    <scope>NUCLEOTIDE SEQUENCE [LARGE SCALE GENOMIC DNA]</scope>
    <source>
        <strain evidence="4">SB12</strain>
    </source>
</reference>
<dbReference type="GO" id="GO:0000049">
    <property type="term" value="F:tRNA binding"/>
    <property type="evidence" value="ECO:0007669"/>
    <property type="project" value="UniProtKB-KW"/>
</dbReference>
<dbReference type="InterPro" id="IPR036416">
    <property type="entry name" value="Pept_tRNA_hydro_sf"/>
</dbReference>
<dbReference type="NCBIfam" id="TIGR00447">
    <property type="entry name" value="pth"/>
    <property type="match status" value="1"/>
</dbReference>
<dbReference type="PANTHER" id="PTHR17224">
    <property type="entry name" value="PEPTIDYL-TRNA HYDROLASE"/>
    <property type="match status" value="1"/>
</dbReference>
<gene>
    <name evidence="4" type="ORF">F9K24_07525</name>
</gene>